<evidence type="ECO:0000313" key="3">
    <source>
        <dbReference type="EMBL" id="AKS43357.1"/>
    </source>
</evidence>
<evidence type="ECO:0000259" key="2">
    <source>
        <dbReference type="Pfam" id="PF21168"/>
    </source>
</evidence>
<gene>
    <name evidence="3" type="ORF">WM2015_3004</name>
</gene>
<dbReference type="Pfam" id="PF21168">
    <property type="entry name" value="FkbO_Hyg5-like_N"/>
    <property type="match status" value="1"/>
</dbReference>
<proteinExistence type="predicted"/>
<accession>A0A0K0Y0E4</accession>
<protein>
    <submittedName>
        <fullName evidence="3">Pteridine-dependent deoxygenase</fullName>
    </submittedName>
</protein>
<dbReference type="EMBL" id="CP012154">
    <property type="protein sequence ID" value="AKS43357.1"/>
    <property type="molecule type" value="Genomic_DNA"/>
</dbReference>
<reference evidence="3 4" key="1">
    <citation type="submission" date="2015-07" db="EMBL/GenBank/DDBJ databases">
        <authorList>
            <person name="Noorani M."/>
        </authorList>
    </citation>
    <scope>NUCLEOTIDE SEQUENCE [LARGE SCALE GENOMIC DNA]</scope>
    <source>
        <strain evidence="3 4">KCTC 42284</strain>
    </source>
</reference>
<feature type="domain" description="Chorismatase FkbO/Hyg5-like N-terminal" evidence="2">
    <location>
        <begin position="58"/>
        <end position="180"/>
    </location>
</feature>
<organism evidence="3 4">
    <name type="scientific">Wenzhouxiangella marina</name>
    <dbReference type="NCBI Taxonomy" id="1579979"/>
    <lineage>
        <taxon>Bacteria</taxon>
        <taxon>Pseudomonadati</taxon>
        <taxon>Pseudomonadota</taxon>
        <taxon>Gammaproteobacteria</taxon>
        <taxon>Chromatiales</taxon>
        <taxon>Wenzhouxiangellaceae</taxon>
        <taxon>Wenzhouxiangella</taxon>
    </lineage>
</organism>
<evidence type="ECO:0000256" key="1">
    <source>
        <dbReference type="SAM" id="MobiDB-lite"/>
    </source>
</evidence>
<dbReference type="InterPro" id="IPR035959">
    <property type="entry name" value="RutC-like_sf"/>
</dbReference>
<feature type="region of interest" description="Disordered" evidence="1">
    <location>
        <begin position="1"/>
        <end position="21"/>
    </location>
</feature>
<dbReference type="SUPFAM" id="SSF55298">
    <property type="entry name" value="YjgF-like"/>
    <property type="match status" value="1"/>
</dbReference>
<dbReference type="KEGG" id="wma:WM2015_3004"/>
<dbReference type="CDD" id="cd06153">
    <property type="entry name" value="YjgF_YER057c_UK114_like_5"/>
    <property type="match status" value="1"/>
</dbReference>
<evidence type="ECO:0000313" key="4">
    <source>
        <dbReference type="Proteomes" id="UP000066624"/>
    </source>
</evidence>
<dbReference type="InterPro" id="IPR049368">
    <property type="entry name" value="FkbO_Hyg5-like_N"/>
</dbReference>
<dbReference type="STRING" id="1579979.WM2015_3004"/>
<dbReference type="PATRIC" id="fig|1579979.3.peg.3073"/>
<keyword evidence="4" id="KW-1185">Reference proteome</keyword>
<dbReference type="Proteomes" id="UP000066624">
    <property type="component" value="Chromosome"/>
</dbReference>
<dbReference type="Gene3D" id="3.30.1330.40">
    <property type="entry name" value="RutC-like"/>
    <property type="match status" value="1"/>
</dbReference>
<name>A0A0K0Y0E4_9GAMM</name>
<dbReference type="AlphaFoldDB" id="A0A0K0Y0E4"/>
<sequence>MASPESSVLRNLPRSCGLSARPGTKDPQALLRFGFRAAAEHGLWPLGLDWIGGDLDGEVWCGRGPIEQGRQGAIDWNRAGGCLSLSLVLDDPPEQDPEARVHAAYRDLIELARSKDCPHLLRAWNYLPAINEGAGDAERYRRFCLGRARALEAAGYDEASLCAGTAIGGEEPKLRLHLLCGSEPGVNIENPRQVSAYRYPRQYGPRSPSFARATLLPGAEGEALLMISGTASVVGHETRHVGDVLAQTREILANMDSLLAESARRSDRPGLARFGADSLVRVYLREAADWPAVERLLRDAWPGARLAAFRGDVCRSDLLVEIEAVTHG</sequence>